<evidence type="ECO:0000313" key="1">
    <source>
        <dbReference type="EMBL" id="GME77114.1"/>
    </source>
</evidence>
<reference evidence="1" key="1">
    <citation type="submission" date="2023-04" db="EMBL/GenBank/DDBJ databases">
        <title>Ambrosiozyma monospora NBRC 10751.</title>
        <authorList>
            <person name="Ichikawa N."/>
            <person name="Sato H."/>
            <person name="Tonouchi N."/>
        </authorList>
    </citation>
    <scope>NUCLEOTIDE SEQUENCE</scope>
    <source>
        <strain evidence="1">NBRC 10751</strain>
    </source>
</reference>
<protein>
    <submittedName>
        <fullName evidence="1">Unnamed protein product</fullName>
    </submittedName>
</protein>
<organism evidence="1 2">
    <name type="scientific">Ambrosiozyma monospora</name>
    <name type="common">Yeast</name>
    <name type="synonym">Endomycopsis monosporus</name>
    <dbReference type="NCBI Taxonomy" id="43982"/>
    <lineage>
        <taxon>Eukaryota</taxon>
        <taxon>Fungi</taxon>
        <taxon>Dikarya</taxon>
        <taxon>Ascomycota</taxon>
        <taxon>Saccharomycotina</taxon>
        <taxon>Pichiomycetes</taxon>
        <taxon>Pichiales</taxon>
        <taxon>Pichiaceae</taxon>
        <taxon>Ambrosiozyma</taxon>
    </lineage>
</organism>
<accession>A0ACB5SZB4</accession>
<name>A0ACB5SZB4_AMBMO</name>
<dbReference type="EMBL" id="BSXS01001742">
    <property type="protein sequence ID" value="GME77114.1"/>
    <property type="molecule type" value="Genomic_DNA"/>
</dbReference>
<evidence type="ECO:0000313" key="2">
    <source>
        <dbReference type="Proteomes" id="UP001165064"/>
    </source>
</evidence>
<gene>
    <name evidence="1" type="ORF">Amon02_000289200</name>
</gene>
<keyword evidence="2" id="KW-1185">Reference proteome</keyword>
<proteinExistence type="predicted"/>
<sequence length="267" mass="29837">METCSILQKLLKPTRTTLFIWKTGTLKFNTIKVALELSLNLSQAYAKYGQSGRWLYLIGEEQQVTEDLIQNILVVLFDGSLIKAKVTASSNIVLSKTDTFPNVRKLYNLNLNKMSAINSAFTKIQVATKNIRESLEVILEYAPNEKLLEVLRDPVSSSFLDLITTDGKEVNGGISNKFDFDNPDFLLAVAIKERHTKHKIPIVDLFLDPKDGDNIKNVIKKLTDNDNSTTSSSTVANSLNVQKTEKTANGFNKPQTKPNFSKRVANP</sequence>
<comment type="caution">
    <text evidence="1">The sequence shown here is derived from an EMBL/GenBank/DDBJ whole genome shotgun (WGS) entry which is preliminary data.</text>
</comment>
<dbReference type="Proteomes" id="UP001165064">
    <property type="component" value="Unassembled WGS sequence"/>
</dbReference>